<dbReference type="AlphaFoldDB" id="A0A498PZ00"/>
<gene>
    <name evidence="2" type="ORF">LAUMK13_01917</name>
</gene>
<evidence type="ECO:0000256" key="1">
    <source>
        <dbReference type="SAM" id="MobiDB-lite"/>
    </source>
</evidence>
<keyword evidence="3" id="KW-1185">Reference proteome</keyword>
<feature type="compositionally biased region" description="Pro residues" evidence="1">
    <location>
        <begin position="26"/>
        <end position="38"/>
    </location>
</feature>
<evidence type="ECO:0000313" key="3">
    <source>
        <dbReference type="Proteomes" id="UP000267289"/>
    </source>
</evidence>
<reference evidence="2 3" key="1">
    <citation type="submission" date="2018-09" db="EMBL/GenBank/DDBJ databases">
        <authorList>
            <person name="Tagini F."/>
        </authorList>
    </citation>
    <scope>NUCLEOTIDE SEQUENCE [LARGE SCALE GENOMIC DNA]</scope>
    <source>
        <strain evidence="2 3">MK13</strain>
    </source>
</reference>
<accession>A0A498PZ00</accession>
<sequence length="118" mass="12339">MTTADTIALPFGLTAIYVPRAGRTPTRPPAPPGDPAPTPRGHRQAPRRPGDDPLPLPAPPHSRVGVSGVPPHLARGPARLIGWHSACRNQVEVARGVGRVISMSQPIGGKGNPCYGRT</sequence>
<feature type="region of interest" description="Disordered" evidence="1">
    <location>
        <begin position="18"/>
        <end position="75"/>
    </location>
</feature>
<organism evidence="2 3">
    <name type="scientific">Mycobacterium innocens</name>
    <dbReference type="NCBI Taxonomy" id="2341083"/>
    <lineage>
        <taxon>Bacteria</taxon>
        <taxon>Bacillati</taxon>
        <taxon>Actinomycetota</taxon>
        <taxon>Actinomycetes</taxon>
        <taxon>Mycobacteriales</taxon>
        <taxon>Mycobacteriaceae</taxon>
        <taxon>Mycobacterium</taxon>
    </lineage>
</organism>
<protein>
    <submittedName>
        <fullName evidence="2">Uncharacterized protein</fullName>
    </submittedName>
</protein>
<proteinExistence type="predicted"/>
<name>A0A498PZ00_9MYCO</name>
<dbReference type="Proteomes" id="UP000267289">
    <property type="component" value="Unassembled WGS sequence"/>
</dbReference>
<evidence type="ECO:0000313" key="2">
    <source>
        <dbReference type="EMBL" id="VBA38009.1"/>
    </source>
</evidence>
<dbReference type="EMBL" id="UPHQ01000080">
    <property type="protein sequence ID" value="VBA38009.1"/>
    <property type="molecule type" value="Genomic_DNA"/>
</dbReference>